<reference evidence="1" key="1">
    <citation type="journal article" date="2015" name="Nature">
        <title>Complex archaea that bridge the gap between prokaryotes and eukaryotes.</title>
        <authorList>
            <person name="Spang A."/>
            <person name="Saw J.H."/>
            <person name="Jorgensen S.L."/>
            <person name="Zaremba-Niedzwiedzka K."/>
            <person name="Martijn J."/>
            <person name="Lind A.E."/>
            <person name="van Eijk R."/>
            <person name="Schleper C."/>
            <person name="Guy L."/>
            <person name="Ettema T.J."/>
        </authorList>
    </citation>
    <scope>NUCLEOTIDE SEQUENCE</scope>
</reference>
<name>A0A0F9L8N2_9ZZZZ</name>
<dbReference type="EMBL" id="LAZR01007667">
    <property type="protein sequence ID" value="KKM83761.1"/>
    <property type="molecule type" value="Genomic_DNA"/>
</dbReference>
<sequence>MTLEAFNEKMIEKDELHDLLITILNDFQESHEVWDRMNEPCDFCINIARAKELLHYSVTHQHKG</sequence>
<dbReference type="AlphaFoldDB" id="A0A0F9L8N2"/>
<comment type="caution">
    <text evidence="1">The sequence shown here is derived from an EMBL/GenBank/DDBJ whole genome shotgun (WGS) entry which is preliminary data.</text>
</comment>
<protein>
    <submittedName>
        <fullName evidence="1">Uncharacterized protein</fullName>
    </submittedName>
</protein>
<gene>
    <name evidence="1" type="ORF">LCGC14_1306060</name>
</gene>
<accession>A0A0F9L8N2</accession>
<organism evidence="1">
    <name type="scientific">marine sediment metagenome</name>
    <dbReference type="NCBI Taxonomy" id="412755"/>
    <lineage>
        <taxon>unclassified sequences</taxon>
        <taxon>metagenomes</taxon>
        <taxon>ecological metagenomes</taxon>
    </lineage>
</organism>
<proteinExistence type="predicted"/>
<evidence type="ECO:0000313" key="1">
    <source>
        <dbReference type="EMBL" id="KKM83761.1"/>
    </source>
</evidence>